<proteinExistence type="predicted"/>
<dbReference type="Proteomes" id="UP000241167">
    <property type="component" value="Unassembled WGS sequence"/>
</dbReference>
<gene>
    <name evidence="1" type="ORF">C7I55_07635</name>
</gene>
<comment type="caution">
    <text evidence="1">The sequence shown here is derived from an EMBL/GenBank/DDBJ whole genome shotgun (WGS) entry which is preliminary data.</text>
</comment>
<accession>A0A2P7QVV8</accession>
<evidence type="ECO:0000313" key="2">
    <source>
        <dbReference type="Proteomes" id="UP000241167"/>
    </source>
</evidence>
<dbReference type="OrthoDB" id="8686772at2"/>
<dbReference type="AlphaFoldDB" id="A0A2P7QVV8"/>
<dbReference type="RefSeq" id="WP_106512269.1">
    <property type="nucleotide sequence ID" value="NZ_PXYI01000002.1"/>
</dbReference>
<reference evidence="1 2" key="1">
    <citation type="submission" date="2018-03" db="EMBL/GenBank/DDBJ databases">
        <title>The draft genome of Sphingosinicella sp. GL-C-18.</title>
        <authorList>
            <person name="Liu L."/>
            <person name="Li L."/>
            <person name="Liang L."/>
            <person name="Zhang X."/>
            <person name="Wang T."/>
        </authorList>
    </citation>
    <scope>NUCLEOTIDE SEQUENCE [LARGE SCALE GENOMIC DNA]</scope>
    <source>
        <strain evidence="1 2">GL-C-18</strain>
    </source>
</reference>
<name>A0A2P7QVV8_9SPHN</name>
<sequence>MSEKGSGVEQNLWTALHHKVTKPGCSTSYPPDFSTSQYYVALLLHEFFHVMQYRRMGFDRFLTRYGYEMSQHGFDPDRLYDYESRSRTFAQETIERQADMVGVYGGFKFFGDAKGMKALAPRLRGSGVYGF</sequence>
<protein>
    <recommendedName>
        <fullName evidence="3">DUF4157 domain-containing protein</fullName>
    </recommendedName>
</protein>
<evidence type="ECO:0000313" key="1">
    <source>
        <dbReference type="EMBL" id="PSJ42101.1"/>
    </source>
</evidence>
<keyword evidence="2" id="KW-1185">Reference proteome</keyword>
<evidence type="ECO:0008006" key="3">
    <source>
        <dbReference type="Google" id="ProtNLM"/>
    </source>
</evidence>
<dbReference type="EMBL" id="PXYI01000002">
    <property type="protein sequence ID" value="PSJ42101.1"/>
    <property type="molecule type" value="Genomic_DNA"/>
</dbReference>
<organism evidence="1 2">
    <name type="scientific">Allosphingosinicella deserti</name>
    <dbReference type="NCBI Taxonomy" id="2116704"/>
    <lineage>
        <taxon>Bacteria</taxon>
        <taxon>Pseudomonadati</taxon>
        <taxon>Pseudomonadota</taxon>
        <taxon>Alphaproteobacteria</taxon>
        <taxon>Sphingomonadales</taxon>
        <taxon>Sphingomonadaceae</taxon>
        <taxon>Allosphingosinicella</taxon>
    </lineage>
</organism>